<dbReference type="Gene3D" id="3.40.1190.20">
    <property type="match status" value="1"/>
</dbReference>
<comment type="caution">
    <text evidence="4">The sequence shown here is derived from an EMBL/GenBank/DDBJ whole genome shotgun (WGS) entry which is preliminary data.</text>
</comment>
<dbReference type="EMBL" id="BIFT01000001">
    <property type="protein sequence ID" value="GCE25139.1"/>
    <property type="molecule type" value="Genomic_DNA"/>
</dbReference>
<name>A0A402B1C5_9CHLR</name>
<dbReference type="GO" id="GO:0016301">
    <property type="term" value="F:kinase activity"/>
    <property type="evidence" value="ECO:0007669"/>
    <property type="project" value="UniProtKB-KW"/>
</dbReference>
<evidence type="ECO:0000256" key="2">
    <source>
        <dbReference type="ARBA" id="ARBA00022679"/>
    </source>
</evidence>
<dbReference type="AlphaFoldDB" id="A0A402B1C5"/>
<protein>
    <submittedName>
        <fullName evidence="4">Uncharacterized protein</fullName>
    </submittedName>
</protein>
<dbReference type="PANTHER" id="PTHR43320">
    <property type="entry name" value="SUGAR KINASE"/>
    <property type="match status" value="1"/>
</dbReference>
<reference evidence="5" key="1">
    <citation type="submission" date="2018-12" db="EMBL/GenBank/DDBJ databases">
        <title>Tengunoibacter tsumagoiensis gen. nov., sp. nov., Dictyobacter kobayashii sp. nov., D. alpinus sp. nov., and D. joshuensis sp. nov. and description of Dictyobacteraceae fam. nov. within the order Ktedonobacterales isolated from Tengu-no-mugimeshi.</title>
        <authorList>
            <person name="Wang C.M."/>
            <person name="Zheng Y."/>
            <person name="Sakai Y."/>
            <person name="Toyoda A."/>
            <person name="Minakuchi Y."/>
            <person name="Abe K."/>
            <person name="Yokota A."/>
            <person name="Yabe S."/>
        </authorList>
    </citation>
    <scope>NUCLEOTIDE SEQUENCE [LARGE SCALE GENOMIC DNA]</scope>
    <source>
        <strain evidence="5">Uno16</strain>
    </source>
</reference>
<evidence type="ECO:0000256" key="3">
    <source>
        <dbReference type="ARBA" id="ARBA00022777"/>
    </source>
</evidence>
<dbReference type="InterPro" id="IPR052700">
    <property type="entry name" value="Carb_kinase_PfkB-like"/>
</dbReference>
<dbReference type="Pfam" id="PF25270">
    <property type="entry name" value="Khk"/>
    <property type="match status" value="1"/>
</dbReference>
<dbReference type="PANTHER" id="PTHR43320:SF3">
    <property type="entry name" value="CARBOHYDRATE KINASE PFKB DOMAIN-CONTAINING PROTEIN"/>
    <property type="match status" value="1"/>
</dbReference>
<evidence type="ECO:0000313" key="4">
    <source>
        <dbReference type="EMBL" id="GCE25139.1"/>
    </source>
</evidence>
<keyword evidence="3" id="KW-0418">Kinase</keyword>
<organism evidence="4 5">
    <name type="scientific">Dictyobacter alpinus</name>
    <dbReference type="NCBI Taxonomy" id="2014873"/>
    <lineage>
        <taxon>Bacteria</taxon>
        <taxon>Bacillati</taxon>
        <taxon>Chloroflexota</taxon>
        <taxon>Ktedonobacteria</taxon>
        <taxon>Ktedonobacterales</taxon>
        <taxon>Dictyobacteraceae</taxon>
        <taxon>Dictyobacter</taxon>
    </lineage>
</organism>
<proteinExistence type="inferred from homology"/>
<sequence>MIADLQRRLSAPSLSRSAFIGLDGFIDEITYVVDKRFSPSSYERIKTIQAYATRISRASAMSTNIELVSLTTKLGGNGPLLANALLQYGVGVTYMGSIGYPTLDPVLAPLHRCQRLICLAQPAHTDAIEFEDGKIITSKLSSLDAITWENIQSSLSLEELTALCQSSDLIAFSNWSMILAMNTIWKRFLDLIVPHLTCQGKVVFFDLADPEKRTREDLLEALALIQSFSRQAFSIILSTNLKEACELAETLGFIVPDYQSVHLETLTRYLEEHLNIDYVIVHRVDRAVCLHDNTFEEVRGLYCSHPVITTGAGDNFNAGFLYGVLQGFPISQSLFLGCATSGYYVRYAASPTTSQLLSFLARWEKNEVDEYHGS</sequence>
<dbReference type="Proteomes" id="UP000287171">
    <property type="component" value="Unassembled WGS sequence"/>
</dbReference>
<comment type="similarity">
    <text evidence="1">Belongs to the carbohydrate kinase PfkB family.</text>
</comment>
<dbReference type="InterPro" id="IPR029056">
    <property type="entry name" value="Ribokinase-like"/>
</dbReference>
<dbReference type="InterPro" id="IPR057621">
    <property type="entry name" value="Khk_prokaryotic"/>
</dbReference>
<dbReference type="OrthoDB" id="9775849at2"/>
<evidence type="ECO:0000256" key="1">
    <source>
        <dbReference type="ARBA" id="ARBA00010688"/>
    </source>
</evidence>
<keyword evidence="5" id="KW-1185">Reference proteome</keyword>
<dbReference type="SUPFAM" id="SSF53613">
    <property type="entry name" value="Ribokinase-like"/>
    <property type="match status" value="1"/>
</dbReference>
<evidence type="ECO:0000313" key="5">
    <source>
        <dbReference type="Proteomes" id="UP000287171"/>
    </source>
</evidence>
<gene>
    <name evidence="4" type="ORF">KDA_06230</name>
</gene>
<accession>A0A402B1C5</accession>
<keyword evidence="2" id="KW-0808">Transferase</keyword>
<dbReference type="RefSeq" id="WP_126625755.1">
    <property type="nucleotide sequence ID" value="NZ_BIFT01000001.1"/>
</dbReference>